<dbReference type="eggNOG" id="ENOG5032SG6">
    <property type="taxonomic scope" value="Bacteria"/>
</dbReference>
<dbReference type="EMBL" id="JPVN01000002">
    <property type="protein sequence ID" value="KGR80102.1"/>
    <property type="molecule type" value="Genomic_DNA"/>
</dbReference>
<dbReference type="Gene3D" id="3.10.450.50">
    <property type="match status" value="1"/>
</dbReference>
<proteinExistence type="predicted"/>
<name>A0A0A3IZ56_9BACL</name>
<sequence length="174" mass="19411">MSKFLIAVVAVFLLAACGNKEQQVNLAENEQIIEEGTVGFEVMGESIEEAAGVPVEEKESIISSFEEYIASFNSKDLDRYVNTLSKNPQGFSIEEDQAAAKMIFEQYDITKTASDITIVKYNENEAQVFSNIVTDMTEIASGTELQDEGRQVTVFVKENNGWKVTSIYYIGNQY</sequence>
<evidence type="ECO:0000313" key="2">
    <source>
        <dbReference type="Proteomes" id="UP000030416"/>
    </source>
</evidence>
<accession>A0A0A3IZ56</accession>
<dbReference type="PROSITE" id="PS51257">
    <property type="entry name" value="PROKAR_LIPOPROTEIN"/>
    <property type="match status" value="1"/>
</dbReference>
<evidence type="ECO:0000313" key="1">
    <source>
        <dbReference type="EMBL" id="KGR80102.1"/>
    </source>
</evidence>
<dbReference type="AlphaFoldDB" id="A0A0A3IZ56"/>
<dbReference type="Proteomes" id="UP000030416">
    <property type="component" value="Unassembled WGS sequence"/>
</dbReference>
<dbReference type="RefSeq" id="WP_036182173.1">
    <property type="nucleotide sequence ID" value="NZ_AVDA01000002.1"/>
</dbReference>
<comment type="caution">
    <text evidence="1">The sequence shown here is derived from an EMBL/GenBank/DDBJ whole genome shotgun (WGS) entry which is preliminary data.</text>
</comment>
<gene>
    <name evidence="1" type="ORF">CD29_01700</name>
</gene>
<dbReference type="OrthoDB" id="2839093at2"/>
<protein>
    <recommendedName>
        <fullName evidence="3">SnoaL-like domain-containing protein</fullName>
    </recommendedName>
</protein>
<keyword evidence="2" id="KW-1185">Reference proteome</keyword>
<reference evidence="1 2" key="1">
    <citation type="submission" date="2014-02" db="EMBL/GenBank/DDBJ databases">
        <title>Draft genome sequence of Lysinibacillus manganicus DSM 26584T.</title>
        <authorList>
            <person name="Zhang F."/>
            <person name="Wang G."/>
            <person name="Zhang L."/>
        </authorList>
    </citation>
    <scope>NUCLEOTIDE SEQUENCE [LARGE SCALE GENOMIC DNA]</scope>
    <source>
        <strain evidence="1 2">DSM 26584</strain>
    </source>
</reference>
<evidence type="ECO:0008006" key="3">
    <source>
        <dbReference type="Google" id="ProtNLM"/>
    </source>
</evidence>
<dbReference type="InterPro" id="IPR032710">
    <property type="entry name" value="NTF2-like_dom_sf"/>
</dbReference>
<organism evidence="1 2">
    <name type="scientific">Ureibacillus manganicus DSM 26584</name>
    <dbReference type="NCBI Taxonomy" id="1384049"/>
    <lineage>
        <taxon>Bacteria</taxon>
        <taxon>Bacillati</taxon>
        <taxon>Bacillota</taxon>
        <taxon>Bacilli</taxon>
        <taxon>Bacillales</taxon>
        <taxon>Caryophanaceae</taxon>
        <taxon>Ureibacillus</taxon>
    </lineage>
</organism>
<dbReference type="SUPFAM" id="SSF54427">
    <property type="entry name" value="NTF2-like"/>
    <property type="match status" value="1"/>
</dbReference>